<feature type="compositionally biased region" description="Polar residues" evidence="1">
    <location>
        <begin position="514"/>
        <end position="532"/>
    </location>
</feature>
<dbReference type="PANTHER" id="PTHR47165">
    <property type="entry name" value="OS03G0429900 PROTEIN"/>
    <property type="match status" value="1"/>
</dbReference>
<feature type="domain" description="Replication protein A 70 kDa DNA-binding subunit B/D first OB fold" evidence="2">
    <location>
        <begin position="106"/>
        <end position="191"/>
    </location>
</feature>
<evidence type="ECO:0000313" key="3">
    <source>
        <dbReference type="EMBL" id="CAF1743754.1"/>
    </source>
</evidence>
<feature type="region of interest" description="Disordered" evidence="1">
    <location>
        <begin position="508"/>
        <end position="572"/>
    </location>
</feature>
<sequence length="572" mass="63665">MHGLMSYRCFGRARSLRSDQTLVRARSLRSDRAEHAFGLCVTILLELLSDDSRFFRKGFFRKEESILKKTPLWAVSMNQTGRCSIQGVSLMLFNEVSLGPQETDLRFRLIHFWEARNPLKKTLIGLEMLLIDEHGTVIQGFVPSGRIKKFMPHMRQGGLYTLTNFYGSRNKEVFRVAAHSVTISFSHNSELAPLENSPVDFEEDRFWFHSYEDFEAGCDMKGDIFELINYKISQQHPASQPVPDVIGHLKLVNGQSLNMRPFIDDAELATTRSILDQAAVDFCKKFKSSDNTPSVILVTTVYPKRLGGTLALTSMTSSRVFLDYDVQPTKEYIGWLGRNPDIAKQVNADVVTKTETLTIGEIFSYMKQEAVKDAFFVCTATIDDVVHDSPWYYIACGGCKTKATKGPTSLMCAKCGKNDVAAKISVYYKSDEAIFVLLGDAGRELTGKHASELVSNYFEANGNKENGFEVPVPQALLNTIGQTYKFNVKVTEHNLSGRTRVITVTKVMSPSAPPSTQDPVADQFSGSRNGTLATGDDIIEPSKSPQDSAEVGRKRMGDGVEIGNAKRSKDGN</sequence>
<dbReference type="InterPro" id="IPR012340">
    <property type="entry name" value="NA-bd_OB-fold"/>
</dbReference>
<dbReference type="Proteomes" id="UP001295469">
    <property type="component" value="Chromosome C09"/>
</dbReference>
<dbReference type="AlphaFoldDB" id="A0A816IYK3"/>
<dbReference type="Pfam" id="PF02721">
    <property type="entry name" value="DUF223"/>
    <property type="match status" value="1"/>
</dbReference>
<protein>
    <submittedName>
        <fullName evidence="3">(rape) hypothetical protein</fullName>
    </submittedName>
</protein>
<proteinExistence type="predicted"/>
<dbReference type="CDD" id="cd04480">
    <property type="entry name" value="RPA1_DBD_A_like"/>
    <property type="match status" value="1"/>
</dbReference>
<evidence type="ECO:0000259" key="2">
    <source>
        <dbReference type="Pfam" id="PF02721"/>
    </source>
</evidence>
<organism evidence="3">
    <name type="scientific">Brassica napus</name>
    <name type="common">Rape</name>
    <dbReference type="NCBI Taxonomy" id="3708"/>
    <lineage>
        <taxon>Eukaryota</taxon>
        <taxon>Viridiplantae</taxon>
        <taxon>Streptophyta</taxon>
        <taxon>Embryophyta</taxon>
        <taxon>Tracheophyta</taxon>
        <taxon>Spermatophyta</taxon>
        <taxon>Magnoliopsida</taxon>
        <taxon>eudicotyledons</taxon>
        <taxon>Gunneridae</taxon>
        <taxon>Pentapetalae</taxon>
        <taxon>rosids</taxon>
        <taxon>malvids</taxon>
        <taxon>Brassicales</taxon>
        <taxon>Brassicaceae</taxon>
        <taxon>Brassiceae</taxon>
        <taxon>Brassica</taxon>
    </lineage>
</organism>
<dbReference type="PANTHER" id="PTHR47165:SF4">
    <property type="entry name" value="OS03G0429900 PROTEIN"/>
    <property type="match status" value="1"/>
</dbReference>
<dbReference type="SUPFAM" id="SSF50249">
    <property type="entry name" value="Nucleic acid-binding proteins"/>
    <property type="match status" value="2"/>
</dbReference>
<reference evidence="3" key="1">
    <citation type="submission" date="2021-01" db="EMBL/GenBank/DDBJ databases">
        <authorList>
            <consortium name="Genoscope - CEA"/>
            <person name="William W."/>
        </authorList>
    </citation>
    <scope>NUCLEOTIDE SEQUENCE</scope>
</reference>
<evidence type="ECO:0000256" key="1">
    <source>
        <dbReference type="SAM" id="MobiDB-lite"/>
    </source>
</evidence>
<dbReference type="CDD" id="cd04476">
    <property type="entry name" value="RPA1_DBD_C"/>
    <property type="match status" value="1"/>
</dbReference>
<dbReference type="EMBL" id="HG994373">
    <property type="protein sequence ID" value="CAF1743754.1"/>
    <property type="molecule type" value="Genomic_DNA"/>
</dbReference>
<dbReference type="InterPro" id="IPR047192">
    <property type="entry name" value="Euk_RPA1_DBD_C"/>
</dbReference>
<dbReference type="InterPro" id="IPR003871">
    <property type="entry name" value="RFA1B/D_OB_1st"/>
</dbReference>
<gene>
    <name evidence="3" type="ORF">DARMORV10_C09P34710.1</name>
</gene>
<name>A0A816IYK3_BRANA</name>
<accession>A0A816IYK3</accession>
<dbReference type="Gene3D" id="2.40.50.140">
    <property type="entry name" value="Nucleic acid-binding proteins"/>
    <property type="match status" value="2"/>
</dbReference>